<dbReference type="CDD" id="cd20336">
    <property type="entry name" value="Rcat_RBR"/>
    <property type="match status" value="1"/>
</dbReference>
<evidence type="ECO:0000313" key="16">
    <source>
        <dbReference type="Proteomes" id="UP001497392"/>
    </source>
</evidence>
<dbReference type="SUPFAM" id="SSF57850">
    <property type="entry name" value="RING/U-box"/>
    <property type="match status" value="3"/>
</dbReference>
<dbReference type="EC" id="2.3.2.31" evidence="4"/>
<accession>A0ABP1FVE3</accession>
<feature type="compositionally biased region" description="Polar residues" evidence="12">
    <location>
        <begin position="18"/>
        <end position="28"/>
    </location>
</feature>
<evidence type="ECO:0000256" key="7">
    <source>
        <dbReference type="ARBA" id="ARBA00022737"/>
    </source>
</evidence>
<feature type="domain" description="RING-type" evidence="14">
    <location>
        <begin position="224"/>
        <end position="466"/>
    </location>
</feature>
<feature type="compositionally biased region" description="Basic and acidic residues" evidence="12">
    <location>
        <begin position="98"/>
        <end position="107"/>
    </location>
</feature>
<keyword evidence="9" id="KW-0833">Ubl conjugation pathway</keyword>
<feature type="compositionally biased region" description="Low complexity" evidence="12">
    <location>
        <begin position="76"/>
        <end position="90"/>
    </location>
</feature>
<evidence type="ECO:0000259" key="14">
    <source>
        <dbReference type="PROSITE" id="PS51873"/>
    </source>
</evidence>
<evidence type="ECO:0000256" key="4">
    <source>
        <dbReference type="ARBA" id="ARBA00012251"/>
    </source>
</evidence>
<dbReference type="PROSITE" id="PS50089">
    <property type="entry name" value="ZF_RING_2"/>
    <property type="match status" value="1"/>
</dbReference>
<comment type="catalytic activity">
    <reaction evidence="1">
        <text>[E2 ubiquitin-conjugating enzyme]-S-ubiquitinyl-L-cysteine + [acceptor protein]-L-lysine = [E2 ubiquitin-conjugating enzyme]-L-cysteine + [acceptor protein]-N(6)-ubiquitinyl-L-lysine.</text>
        <dbReference type="EC" id="2.3.2.31"/>
    </reaction>
</comment>
<evidence type="ECO:0000259" key="13">
    <source>
        <dbReference type="PROSITE" id="PS50089"/>
    </source>
</evidence>
<dbReference type="InterPro" id="IPR044066">
    <property type="entry name" value="TRIAD_supradom"/>
</dbReference>
<evidence type="ECO:0000256" key="2">
    <source>
        <dbReference type="ARBA" id="ARBA00003976"/>
    </source>
</evidence>
<dbReference type="CDD" id="cd20335">
    <property type="entry name" value="BRcat_RBR"/>
    <property type="match status" value="1"/>
</dbReference>
<dbReference type="InterPro" id="IPR001841">
    <property type="entry name" value="Znf_RING"/>
</dbReference>
<keyword evidence="7" id="KW-0677">Repeat</keyword>
<evidence type="ECO:0000256" key="11">
    <source>
        <dbReference type="PROSITE-ProRule" id="PRU00175"/>
    </source>
</evidence>
<evidence type="ECO:0000256" key="6">
    <source>
        <dbReference type="ARBA" id="ARBA00022723"/>
    </source>
</evidence>
<dbReference type="EMBL" id="CAXHTA020000007">
    <property type="protein sequence ID" value="CAL5223011.1"/>
    <property type="molecule type" value="Genomic_DNA"/>
</dbReference>
<dbReference type="PANTHER" id="PTHR11685">
    <property type="entry name" value="RBR FAMILY RING FINGER AND IBR DOMAIN-CONTAINING"/>
    <property type="match status" value="1"/>
</dbReference>
<keyword evidence="6" id="KW-0479">Metal-binding</keyword>
<keyword evidence="8 11" id="KW-0863">Zinc-finger</keyword>
<dbReference type="SMART" id="SM00647">
    <property type="entry name" value="IBR"/>
    <property type="match status" value="2"/>
</dbReference>
<evidence type="ECO:0000313" key="15">
    <source>
        <dbReference type="EMBL" id="CAL5223011.1"/>
    </source>
</evidence>
<comment type="function">
    <text evidence="2">Might act as an E3 ubiquitin-protein ligase, or as part of E3 complex, which accepts ubiquitin from specific E2 ubiquitin-conjugating enzymes and then transfers it to substrates.</text>
</comment>
<evidence type="ECO:0000256" key="8">
    <source>
        <dbReference type="ARBA" id="ARBA00022771"/>
    </source>
</evidence>
<dbReference type="InterPro" id="IPR002867">
    <property type="entry name" value="IBR_dom"/>
</dbReference>
<feature type="region of interest" description="Disordered" evidence="12">
    <location>
        <begin position="1"/>
        <end position="221"/>
    </location>
</feature>
<keyword evidence="16" id="KW-1185">Reference proteome</keyword>
<keyword evidence="10" id="KW-0862">Zinc</keyword>
<gene>
    <name evidence="15" type="primary">g5462</name>
    <name evidence="15" type="ORF">VP750_LOCUS4670</name>
</gene>
<evidence type="ECO:0000256" key="5">
    <source>
        <dbReference type="ARBA" id="ARBA00022679"/>
    </source>
</evidence>
<comment type="similarity">
    <text evidence="3">Belongs to the RBR family. Ariadne subfamily.</text>
</comment>
<evidence type="ECO:0000256" key="9">
    <source>
        <dbReference type="ARBA" id="ARBA00022786"/>
    </source>
</evidence>
<sequence>MTLPNKRVLRRGRPVPKSQHQPELNNSDDGAPGASSETDQPTKTQPARRSQRATKTASARQTAMQTQQPGSSAGPSSLLDLSASEAAAGLPPIHRPRTRSEHRDSKQHVKASSADAEAAASGSARHPPARRRTRQNASEDGNAGPLQPDADDITVHGSLRQSASAAPKRRRSAAEADGSSSAIKKAKKDPLLMSQEDPMDLDSPQRGRNTLRDAPGEPEEAPHGMFSCAICLDEHSMQDCYTASMCGHRMCRKAARKVVLGAVRSWSFPVLCPICQAKSEPRCIACSKRKAALPVSQEAGQAEDVLSGPNAWCCTLDADVPQLLTAKEEKRYLHCSLKAAARSRGDLVTCPRPKCEGMAVTTQGKESPALKCNVCEHEWCGKCNVKWHSNKSCDEYQRETGEKKVEQSLKTYRKGHRIINCPTCKHGIERSAGCNHMMCSVCKTPFCWLCGVKTQAHHDWHHRCAL</sequence>
<reference evidence="15 16" key="1">
    <citation type="submission" date="2024-06" db="EMBL/GenBank/DDBJ databases">
        <authorList>
            <person name="Kraege A."/>
            <person name="Thomma B."/>
        </authorList>
    </citation>
    <scope>NUCLEOTIDE SEQUENCE [LARGE SCALE GENOMIC DNA]</scope>
</reference>
<dbReference type="Gene3D" id="3.30.40.10">
    <property type="entry name" value="Zinc/RING finger domain, C3HC4 (zinc finger)"/>
    <property type="match status" value="1"/>
</dbReference>
<feature type="domain" description="RING-type" evidence="13">
    <location>
        <begin position="228"/>
        <end position="276"/>
    </location>
</feature>
<proteinExistence type="inferred from homology"/>
<name>A0ABP1FVE3_9CHLO</name>
<dbReference type="PROSITE" id="PS51873">
    <property type="entry name" value="TRIAD"/>
    <property type="match status" value="1"/>
</dbReference>
<evidence type="ECO:0000256" key="3">
    <source>
        <dbReference type="ARBA" id="ARBA00005884"/>
    </source>
</evidence>
<evidence type="ECO:0000256" key="12">
    <source>
        <dbReference type="SAM" id="MobiDB-lite"/>
    </source>
</evidence>
<organism evidence="15 16">
    <name type="scientific">Coccomyxa viridis</name>
    <dbReference type="NCBI Taxonomy" id="1274662"/>
    <lineage>
        <taxon>Eukaryota</taxon>
        <taxon>Viridiplantae</taxon>
        <taxon>Chlorophyta</taxon>
        <taxon>core chlorophytes</taxon>
        <taxon>Trebouxiophyceae</taxon>
        <taxon>Trebouxiophyceae incertae sedis</taxon>
        <taxon>Coccomyxaceae</taxon>
        <taxon>Coccomyxa</taxon>
    </lineage>
</organism>
<dbReference type="Pfam" id="PF01485">
    <property type="entry name" value="IBR"/>
    <property type="match status" value="1"/>
</dbReference>
<dbReference type="InterPro" id="IPR031127">
    <property type="entry name" value="E3_UB_ligase_RBR"/>
</dbReference>
<keyword evidence="5" id="KW-0808">Transferase</keyword>
<feature type="compositionally biased region" description="Low complexity" evidence="12">
    <location>
        <begin position="111"/>
        <end position="124"/>
    </location>
</feature>
<feature type="compositionally biased region" description="Polar residues" evidence="12">
    <location>
        <begin position="35"/>
        <end position="75"/>
    </location>
</feature>
<protein>
    <recommendedName>
        <fullName evidence="4">RBR-type E3 ubiquitin transferase</fullName>
        <ecNumber evidence="4">2.3.2.31</ecNumber>
    </recommendedName>
</protein>
<dbReference type="InterPro" id="IPR013083">
    <property type="entry name" value="Znf_RING/FYVE/PHD"/>
</dbReference>
<comment type="caution">
    <text evidence="15">The sequence shown here is derived from an EMBL/GenBank/DDBJ whole genome shotgun (WGS) entry which is preliminary data.</text>
</comment>
<dbReference type="Gene3D" id="1.20.120.1750">
    <property type="match status" value="1"/>
</dbReference>
<evidence type="ECO:0000256" key="1">
    <source>
        <dbReference type="ARBA" id="ARBA00001798"/>
    </source>
</evidence>
<dbReference type="Pfam" id="PF22191">
    <property type="entry name" value="IBR_1"/>
    <property type="match status" value="1"/>
</dbReference>
<dbReference type="Proteomes" id="UP001497392">
    <property type="component" value="Unassembled WGS sequence"/>
</dbReference>
<evidence type="ECO:0000256" key="10">
    <source>
        <dbReference type="ARBA" id="ARBA00022833"/>
    </source>
</evidence>